<dbReference type="Proteomes" id="UP001595539">
    <property type="component" value="Unassembled WGS sequence"/>
</dbReference>
<proteinExistence type="predicted"/>
<evidence type="ECO:0000313" key="1">
    <source>
        <dbReference type="EMBL" id="MFC3628255.1"/>
    </source>
</evidence>
<sequence length="84" mass="9289">MKDAAPATDEAAVMAEIFAEIERLHDYWRNYTPPASRWRIPEGATAADTICHTCRGFGHLTDVHEYGDPTHPPCHRCGGTGIKP</sequence>
<protein>
    <submittedName>
        <fullName evidence="1">Uncharacterized protein</fullName>
    </submittedName>
</protein>
<dbReference type="RefSeq" id="WP_377758893.1">
    <property type="nucleotide sequence ID" value="NZ_JBHRXY010000001.1"/>
</dbReference>
<evidence type="ECO:0000313" key="2">
    <source>
        <dbReference type="Proteomes" id="UP001595539"/>
    </source>
</evidence>
<keyword evidence="2" id="KW-1185">Reference proteome</keyword>
<dbReference type="EMBL" id="JBHRXY010000001">
    <property type="protein sequence ID" value="MFC3628255.1"/>
    <property type="molecule type" value="Genomic_DNA"/>
</dbReference>
<accession>A0ABV7TZU9</accession>
<reference evidence="2" key="1">
    <citation type="journal article" date="2019" name="Int. J. Syst. Evol. Microbiol.">
        <title>The Global Catalogue of Microorganisms (GCM) 10K type strain sequencing project: providing services to taxonomists for standard genome sequencing and annotation.</title>
        <authorList>
            <consortium name="The Broad Institute Genomics Platform"/>
            <consortium name="The Broad Institute Genome Sequencing Center for Infectious Disease"/>
            <person name="Wu L."/>
            <person name="Ma J."/>
        </authorList>
    </citation>
    <scope>NUCLEOTIDE SEQUENCE [LARGE SCALE GENOMIC DNA]</scope>
    <source>
        <strain evidence="2">KCTC 42473</strain>
    </source>
</reference>
<gene>
    <name evidence="1" type="ORF">ACFOM8_02215</name>
</gene>
<name>A0ABV7TZU9_9RHOB</name>
<comment type="caution">
    <text evidence="1">The sequence shown here is derived from an EMBL/GenBank/DDBJ whole genome shotgun (WGS) entry which is preliminary data.</text>
</comment>
<organism evidence="1 2">
    <name type="scientific">Paracoccus angustae</name>
    <dbReference type="NCBI Taxonomy" id="1671480"/>
    <lineage>
        <taxon>Bacteria</taxon>
        <taxon>Pseudomonadati</taxon>
        <taxon>Pseudomonadota</taxon>
        <taxon>Alphaproteobacteria</taxon>
        <taxon>Rhodobacterales</taxon>
        <taxon>Paracoccaceae</taxon>
        <taxon>Paracoccus</taxon>
    </lineage>
</organism>